<feature type="region of interest" description="Disordered" evidence="1">
    <location>
        <begin position="149"/>
        <end position="204"/>
    </location>
</feature>
<evidence type="ECO:0008006" key="4">
    <source>
        <dbReference type="Google" id="ProtNLM"/>
    </source>
</evidence>
<evidence type="ECO:0000256" key="1">
    <source>
        <dbReference type="SAM" id="MobiDB-lite"/>
    </source>
</evidence>
<dbReference type="Proteomes" id="UP001524501">
    <property type="component" value="Unassembled WGS sequence"/>
</dbReference>
<comment type="caution">
    <text evidence="2">The sequence shown here is derived from an EMBL/GenBank/DDBJ whole genome shotgun (WGS) entry which is preliminary data.</text>
</comment>
<feature type="region of interest" description="Disordered" evidence="1">
    <location>
        <begin position="100"/>
        <end position="120"/>
    </location>
</feature>
<sequence>MNTDREIPTATAPADLDCLAFAAAELVQRIATHELAARGLTARHLGTPEGTAGLDAVPHLALARAAAERAADVLLTAVAQTGIPESDPTDWRRIDAMHEPITDDDGTLHASAPPSTPAEWEKLRRANRPRALAMRSTEAVAVDRDQLARFTNPNAGPPPATATAPPLAPAPPVSARPRPQVFGSTSEHRTAPVGLPATADTPLT</sequence>
<gene>
    <name evidence="2" type="ORF">NOF53_14755</name>
</gene>
<keyword evidence="3" id="KW-1185">Reference proteome</keyword>
<dbReference type="EMBL" id="JANFQF010000011">
    <property type="protein sequence ID" value="MCQ4120417.1"/>
    <property type="molecule type" value="Genomic_DNA"/>
</dbReference>
<dbReference type="RefSeq" id="WP_255969725.1">
    <property type="nucleotide sequence ID" value="NZ_JANFQF010000011.1"/>
</dbReference>
<evidence type="ECO:0000313" key="2">
    <source>
        <dbReference type="EMBL" id="MCQ4120417.1"/>
    </source>
</evidence>
<organism evidence="2 3">
    <name type="scientific">Rhodococcus tibetensis</name>
    <dbReference type="NCBI Taxonomy" id="2965064"/>
    <lineage>
        <taxon>Bacteria</taxon>
        <taxon>Bacillati</taxon>
        <taxon>Actinomycetota</taxon>
        <taxon>Actinomycetes</taxon>
        <taxon>Mycobacteriales</taxon>
        <taxon>Nocardiaceae</taxon>
        <taxon>Rhodococcus</taxon>
    </lineage>
</organism>
<name>A0ABT1QH22_9NOCA</name>
<reference evidence="2 3" key="1">
    <citation type="submission" date="2022-07" db="EMBL/GenBank/DDBJ databases">
        <title>Degradation activity of malathion, p-nitrophenol and potential low-temperature adaptation strategy of Rhodococcus sp. FXJ9.536.</title>
        <authorList>
            <person name="Huang J."/>
            <person name="Huang Y."/>
        </authorList>
    </citation>
    <scope>NUCLEOTIDE SEQUENCE [LARGE SCALE GENOMIC DNA]</scope>
    <source>
        <strain evidence="2 3">FXJ9.536</strain>
    </source>
</reference>
<accession>A0ABT1QH22</accession>
<evidence type="ECO:0000313" key="3">
    <source>
        <dbReference type="Proteomes" id="UP001524501"/>
    </source>
</evidence>
<feature type="compositionally biased region" description="Pro residues" evidence="1">
    <location>
        <begin position="155"/>
        <end position="174"/>
    </location>
</feature>
<protein>
    <recommendedName>
        <fullName evidence="4">DUF222 domain-containing protein</fullName>
    </recommendedName>
</protein>
<proteinExistence type="predicted"/>